<accession>A0A6A5T7B6</accession>
<evidence type="ECO:0000256" key="1">
    <source>
        <dbReference type="SAM" id="SignalP"/>
    </source>
</evidence>
<reference evidence="2" key="1">
    <citation type="journal article" date="2020" name="Stud. Mycol.">
        <title>101 Dothideomycetes genomes: a test case for predicting lifestyles and emergence of pathogens.</title>
        <authorList>
            <person name="Haridas S."/>
            <person name="Albert R."/>
            <person name="Binder M."/>
            <person name="Bloem J."/>
            <person name="Labutti K."/>
            <person name="Salamov A."/>
            <person name="Andreopoulos B."/>
            <person name="Baker S."/>
            <person name="Barry K."/>
            <person name="Bills G."/>
            <person name="Bluhm B."/>
            <person name="Cannon C."/>
            <person name="Castanera R."/>
            <person name="Culley D."/>
            <person name="Daum C."/>
            <person name="Ezra D."/>
            <person name="Gonzalez J."/>
            <person name="Henrissat B."/>
            <person name="Kuo A."/>
            <person name="Liang C."/>
            <person name="Lipzen A."/>
            <person name="Lutzoni F."/>
            <person name="Magnuson J."/>
            <person name="Mondo S."/>
            <person name="Nolan M."/>
            <person name="Ohm R."/>
            <person name="Pangilinan J."/>
            <person name="Park H.-J."/>
            <person name="Ramirez L."/>
            <person name="Alfaro M."/>
            <person name="Sun H."/>
            <person name="Tritt A."/>
            <person name="Yoshinaga Y."/>
            <person name="Zwiers L.-H."/>
            <person name="Turgeon B."/>
            <person name="Goodwin S."/>
            <person name="Spatafora J."/>
            <person name="Crous P."/>
            <person name="Grigoriev I."/>
        </authorList>
    </citation>
    <scope>NUCLEOTIDE SEQUENCE</scope>
    <source>
        <strain evidence="2">CBS 161.51</strain>
    </source>
</reference>
<dbReference type="AlphaFoldDB" id="A0A6A5T7B6"/>
<evidence type="ECO:0000313" key="2">
    <source>
        <dbReference type="EMBL" id="KAF1947732.1"/>
    </source>
</evidence>
<keyword evidence="3" id="KW-1185">Reference proteome</keyword>
<dbReference type="Proteomes" id="UP000800038">
    <property type="component" value="Unassembled WGS sequence"/>
</dbReference>
<keyword evidence="1" id="KW-0732">Signal</keyword>
<sequence>MIIGRMLLAVPLLMLQARRSGPPSTMMAFVYLHPPHGHFFSSAFAFLPRHLSGQPNASIFLKNAEMKDGPKAAAKYASCIASLVLHMMRSTGVER</sequence>
<organism evidence="2 3">
    <name type="scientific">Clathrospora elynae</name>
    <dbReference type="NCBI Taxonomy" id="706981"/>
    <lineage>
        <taxon>Eukaryota</taxon>
        <taxon>Fungi</taxon>
        <taxon>Dikarya</taxon>
        <taxon>Ascomycota</taxon>
        <taxon>Pezizomycotina</taxon>
        <taxon>Dothideomycetes</taxon>
        <taxon>Pleosporomycetidae</taxon>
        <taxon>Pleosporales</taxon>
        <taxon>Diademaceae</taxon>
        <taxon>Clathrospora</taxon>
    </lineage>
</organism>
<protein>
    <recommendedName>
        <fullName evidence="4">Secreted protein</fullName>
    </recommendedName>
</protein>
<dbReference type="EMBL" id="ML975997">
    <property type="protein sequence ID" value="KAF1947732.1"/>
    <property type="molecule type" value="Genomic_DNA"/>
</dbReference>
<name>A0A6A5T7B6_9PLEO</name>
<feature type="signal peptide" evidence="1">
    <location>
        <begin position="1"/>
        <end position="20"/>
    </location>
</feature>
<feature type="chain" id="PRO_5025387233" description="Secreted protein" evidence="1">
    <location>
        <begin position="21"/>
        <end position="95"/>
    </location>
</feature>
<evidence type="ECO:0008006" key="4">
    <source>
        <dbReference type="Google" id="ProtNLM"/>
    </source>
</evidence>
<gene>
    <name evidence="2" type="ORF">EJ02DRAFT_3392</name>
</gene>
<evidence type="ECO:0000313" key="3">
    <source>
        <dbReference type="Proteomes" id="UP000800038"/>
    </source>
</evidence>
<proteinExistence type="predicted"/>